<dbReference type="InterPro" id="IPR036890">
    <property type="entry name" value="HATPase_C_sf"/>
</dbReference>
<keyword evidence="8" id="KW-1185">Reference proteome</keyword>
<dbReference type="Pfam" id="PF08447">
    <property type="entry name" value="PAS_3"/>
    <property type="match status" value="1"/>
</dbReference>
<evidence type="ECO:0000256" key="1">
    <source>
        <dbReference type="ARBA" id="ARBA00022553"/>
    </source>
</evidence>
<feature type="domain" description="Response regulatory" evidence="5">
    <location>
        <begin position="461"/>
        <end position="581"/>
    </location>
</feature>
<evidence type="ECO:0000313" key="7">
    <source>
        <dbReference type="EMBL" id="CAJ1946369.1"/>
    </source>
</evidence>
<feature type="modified residue" description="4-aspartylphosphate" evidence="2">
    <location>
        <position position="511"/>
    </location>
</feature>
<dbReference type="InterPro" id="IPR001610">
    <property type="entry name" value="PAC"/>
</dbReference>
<dbReference type="EMBL" id="CAKOGP040001668">
    <property type="protein sequence ID" value="CAJ1946369.1"/>
    <property type="molecule type" value="Genomic_DNA"/>
</dbReference>
<dbReference type="Gene3D" id="1.10.287.130">
    <property type="match status" value="1"/>
</dbReference>
<dbReference type="CDD" id="cd00130">
    <property type="entry name" value="PAS"/>
    <property type="match status" value="1"/>
</dbReference>
<dbReference type="InterPro" id="IPR036097">
    <property type="entry name" value="HisK_dim/P_sf"/>
</dbReference>
<dbReference type="GO" id="GO:0000155">
    <property type="term" value="F:phosphorelay sensor kinase activity"/>
    <property type="evidence" value="ECO:0007669"/>
    <property type="project" value="InterPro"/>
</dbReference>
<dbReference type="PROSITE" id="PS50109">
    <property type="entry name" value="HIS_KIN"/>
    <property type="match status" value="1"/>
</dbReference>
<dbReference type="Gene3D" id="3.40.50.2300">
    <property type="match status" value="1"/>
</dbReference>
<feature type="domain" description="PAC" evidence="6">
    <location>
        <begin position="134"/>
        <end position="186"/>
    </location>
</feature>
<dbReference type="InterPro" id="IPR035965">
    <property type="entry name" value="PAS-like_dom_sf"/>
</dbReference>
<proteinExistence type="predicted"/>
<accession>A0AAD2CUU3</accession>
<dbReference type="FunFam" id="3.30.565.10:FF:000010">
    <property type="entry name" value="Sensor histidine kinase RcsC"/>
    <property type="match status" value="1"/>
</dbReference>
<reference evidence="7" key="1">
    <citation type="submission" date="2023-08" db="EMBL/GenBank/DDBJ databases">
        <authorList>
            <person name="Audoor S."/>
            <person name="Bilcke G."/>
        </authorList>
    </citation>
    <scope>NUCLEOTIDE SEQUENCE</scope>
</reference>
<dbReference type="SMART" id="SM00448">
    <property type="entry name" value="REC"/>
    <property type="match status" value="1"/>
</dbReference>
<dbReference type="InterPro" id="IPR013655">
    <property type="entry name" value="PAS_fold_3"/>
</dbReference>
<dbReference type="InterPro" id="IPR003594">
    <property type="entry name" value="HATPase_dom"/>
</dbReference>
<dbReference type="InterPro" id="IPR003661">
    <property type="entry name" value="HisK_dim/P_dom"/>
</dbReference>
<feature type="coiled-coil region" evidence="3">
    <location>
        <begin position="30"/>
        <end position="64"/>
    </location>
</feature>
<dbReference type="SMART" id="SM00086">
    <property type="entry name" value="PAC"/>
    <property type="match status" value="1"/>
</dbReference>
<dbReference type="PANTHER" id="PTHR45339:SF3">
    <property type="entry name" value="HISTIDINE KINASE"/>
    <property type="match status" value="1"/>
</dbReference>
<protein>
    <recommendedName>
        <fullName evidence="9">Histidine kinase</fullName>
    </recommendedName>
</protein>
<name>A0AAD2CUU3_9STRA</name>
<evidence type="ECO:0000256" key="2">
    <source>
        <dbReference type="PROSITE-ProRule" id="PRU00169"/>
    </source>
</evidence>
<organism evidence="7 8">
    <name type="scientific">Cylindrotheca closterium</name>
    <dbReference type="NCBI Taxonomy" id="2856"/>
    <lineage>
        <taxon>Eukaryota</taxon>
        <taxon>Sar</taxon>
        <taxon>Stramenopiles</taxon>
        <taxon>Ochrophyta</taxon>
        <taxon>Bacillariophyta</taxon>
        <taxon>Bacillariophyceae</taxon>
        <taxon>Bacillariophycidae</taxon>
        <taxon>Bacillariales</taxon>
        <taxon>Bacillariaceae</taxon>
        <taxon>Cylindrotheca</taxon>
    </lineage>
</organism>
<gene>
    <name evidence="7" type="ORF">CYCCA115_LOCUS10513</name>
</gene>
<keyword evidence="1 2" id="KW-0597">Phosphoprotein</keyword>
<comment type="caution">
    <text evidence="7">The sequence shown here is derived from an EMBL/GenBank/DDBJ whole genome shotgun (WGS) entry which is preliminary data.</text>
</comment>
<keyword evidence="3" id="KW-0175">Coiled coil</keyword>
<sequence>MAPTEGYMSTPVTLHRNQIFSASNGPKPPVEDLIEQYKARIEELEMENAELKQKQVQVNTAKELYLKIFEDFPALIWRSRLDKKCDYFNKTWLEWTGKTIEQEFGNGWTKGVHKDEFDKCLDTYVKAFDKREYFYMEYRLLDKHGEYRWIGDHGQPFYDLDGTFLGYIGSCYDIHDAKLNEQNLRITKDKAVESDRLKSAFLANMSHEIRTPLNGVIGHIDLALSNALSEVHKKENFDGLKVARNSGEHLIMIIQDILDLSKIEAGQMDINSDEEFSLPMVITQTKSLVSTILQQKNKEHLDFITTVDDEISGFLQGDQFRLQQVINNLVSNAAKFTTVGNIELKVQKVDDNMLQFSVSDTGKGIPPDHVDSIFKPFQQVDISDTRQHGGTGLGLTISRKLVEMMGGNLRVESSTKPGSSGSSFIFSFPYRLGKNLGAKEEDPKKTCLVPQDSSRQLISGKVLVAEDDPVSRKLAHRMLTRFGYEVLLAQNGEEAVSLYESHDDISLILMDVQMPKLDGLSATKKIRAIEQVNASNPIPILALSAGAMKGDKERGIDAGMTTYLTKPLNFKVVLSSIEKYAGCAKLERK</sequence>
<dbReference type="Gene3D" id="3.30.565.10">
    <property type="entry name" value="Histidine kinase-like ATPase, C-terminal domain"/>
    <property type="match status" value="1"/>
</dbReference>
<dbReference type="AlphaFoldDB" id="A0AAD2CUU3"/>
<dbReference type="Pfam" id="PF02518">
    <property type="entry name" value="HATPase_c"/>
    <property type="match status" value="1"/>
</dbReference>
<dbReference type="SMART" id="SM00387">
    <property type="entry name" value="HATPase_c"/>
    <property type="match status" value="1"/>
</dbReference>
<dbReference type="FunFam" id="3.30.450.20:FF:000099">
    <property type="entry name" value="Sensory box sensor histidine kinase"/>
    <property type="match status" value="1"/>
</dbReference>
<dbReference type="InterPro" id="IPR011006">
    <property type="entry name" value="CheY-like_superfamily"/>
</dbReference>
<evidence type="ECO:0000259" key="5">
    <source>
        <dbReference type="PROSITE" id="PS50110"/>
    </source>
</evidence>
<dbReference type="InterPro" id="IPR000700">
    <property type="entry name" value="PAS-assoc_C"/>
</dbReference>
<dbReference type="SUPFAM" id="SSF47384">
    <property type="entry name" value="Homodimeric domain of signal transducing histidine kinase"/>
    <property type="match status" value="1"/>
</dbReference>
<dbReference type="Proteomes" id="UP001295423">
    <property type="component" value="Unassembled WGS sequence"/>
</dbReference>
<evidence type="ECO:0008006" key="9">
    <source>
        <dbReference type="Google" id="ProtNLM"/>
    </source>
</evidence>
<dbReference type="SUPFAM" id="SSF55874">
    <property type="entry name" value="ATPase domain of HSP90 chaperone/DNA topoisomerase II/histidine kinase"/>
    <property type="match status" value="1"/>
</dbReference>
<evidence type="ECO:0000256" key="3">
    <source>
        <dbReference type="SAM" id="Coils"/>
    </source>
</evidence>
<dbReference type="InterPro" id="IPR005467">
    <property type="entry name" value="His_kinase_dom"/>
</dbReference>
<evidence type="ECO:0000259" key="4">
    <source>
        <dbReference type="PROSITE" id="PS50109"/>
    </source>
</evidence>
<dbReference type="Pfam" id="PF00072">
    <property type="entry name" value="Response_reg"/>
    <property type="match status" value="1"/>
</dbReference>
<dbReference type="PRINTS" id="PR00344">
    <property type="entry name" value="BCTRLSENSOR"/>
</dbReference>
<dbReference type="PROSITE" id="PS50113">
    <property type="entry name" value="PAC"/>
    <property type="match status" value="1"/>
</dbReference>
<dbReference type="CDD" id="cd17546">
    <property type="entry name" value="REC_hyHK_CKI1_RcsC-like"/>
    <property type="match status" value="1"/>
</dbReference>
<dbReference type="Pfam" id="PF00512">
    <property type="entry name" value="HisKA"/>
    <property type="match status" value="1"/>
</dbReference>
<evidence type="ECO:0000313" key="8">
    <source>
        <dbReference type="Proteomes" id="UP001295423"/>
    </source>
</evidence>
<dbReference type="SMART" id="SM00388">
    <property type="entry name" value="HisKA"/>
    <property type="match status" value="1"/>
</dbReference>
<dbReference type="SUPFAM" id="SSF55785">
    <property type="entry name" value="PYP-like sensor domain (PAS domain)"/>
    <property type="match status" value="1"/>
</dbReference>
<dbReference type="CDD" id="cd00082">
    <property type="entry name" value="HisKA"/>
    <property type="match status" value="1"/>
</dbReference>
<feature type="domain" description="Histidine kinase" evidence="4">
    <location>
        <begin position="204"/>
        <end position="432"/>
    </location>
</feature>
<dbReference type="Gene3D" id="3.30.450.20">
    <property type="entry name" value="PAS domain"/>
    <property type="match status" value="1"/>
</dbReference>
<dbReference type="PROSITE" id="PS50110">
    <property type="entry name" value="RESPONSE_REGULATORY"/>
    <property type="match status" value="1"/>
</dbReference>
<dbReference type="NCBIfam" id="TIGR00229">
    <property type="entry name" value="sensory_box"/>
    <property type="match status" value="1"/>
</dbReference>
<dbReference type="InterPro" id="IPR000014">
    <property type="entry name" value="PAS"/>
</dbReference>
<dbReference type="InterPro" id="IPR004358">
    <property type="entry name" value="Sig_transdc_His_kin-like_C"/>
</dbReference>
<evidence type="ECO:0000259" key="6">
    <source>
        <dbReference type="PROSITE" id="PS50113"/>
    </source>
</evidence>
<dbReference type="InterPro" id="IPR001789">
    <property type="entry name" value="Sig_transdc_resp-reg_receiver"/>
</dbReference>
<dbReference type="CDD" id="cd16922">
    <property type="entry name" value="HATPase_EvgS-ArcB-TorS-like"/>
    <property type="match status" value="1"/>
</dbReference>
<dbReference type="PANTHER" id="PTHR45339">
    <property type="entry name" value="HYBRID SIGNAL TRANSDUCTION HISTIDINE KINASE J"/>
    <property type="match status" value="1"/>
</dbReference>
<dbReference type="SUPFAM" id="SSF52172">
    <property type="entry name" value="CheY-like"/>
    <property type="match status" value="1"/>
</dbReference>